<evidence type="ECO:0000313" key="2">
    <source>
        <dbReference type="Proteomes" id="UP000199495"/>
    </source>
</evidence>
<evidence type="ECO:0008006" key="3">
    <source>
        <dbReference type="Google" id="ProtNLM"/>
    </source>
</evidence>
<name>A0A1G7V3P6_9HYPH</name>
<reference evidence="1 2" key="1">
    <citation type="submission" date="2016-10" db="EMBL/GenBank/DDBJ databases">
        <authorList>
            <person name="de Groot N.N."/>
        </authorList>
    </citation>
    <scope>NUCLEOTIDE SEQUENCE [LARGE SCALE GENOMIC DNA]</scope>
    <source>
        <strain evidence="1 2">CGMCC 1.10267</strain>
    </source>
</reference>
<proteinExistence type="predicted"/>
<evidence type="ECO:0000313" key="1">
    <source>
        <dbReference type="EMBL" id="SDG53989.1"/>
    </source>
</evidence>
<protein>
    <recommendedName>
        <fullName evidence="3">DUF1134 domain-containing protein</fullName>
    </recommendedName>
</protein>
<keyword evidence="2" id="KW-1185">Reference proteome</keyword>
<dbReference type="InterPro" id="IPR008325">
    <property type="entry name" value="EipA-like"/>
</dbReference>
<dbReference type="AlphaFoldDB" id="A0A1G7V3P6"/>
<accession>A0A1G7V3P6</accession>
<dbReference type="Proteomes" id="UP000199495">
    <property type="component" value="Unassembled WGS sequence"/>
</dbReference>
<dbReference type="STRING" id="440168.SAMN04487974_103439"/>
<dbReference type="PIRSF" id="PIRSF033924">
    <property type="entry name" value="UCP033924"/>
    <property type="match status" value="1"/>
</dbReference>
<dbReference type="Pfam" id="PF06577">
    <property type="entry name" value="EipA"/>
    <property type="match status" value="1"/>
</dbReference>
<gene>
    <name evidence="1" type="ORF">SAMN04487974_103439</name>
</gene>
<organism evidence="1 2">
    <name type="scientific">Pelagibacterium luteolum</name>
    <dbReference type="NCBI Taxonomy" id="440168"/>
    <lineage>
        <taxon>Bacteria</taxon>
        <taxon>Pseudomonadati</taxon>
        <taxon>Pseudomonadota</taxon>
        <taxon>Alphaproteobacteria</taxon>
        <taxon>Hyphomicrobiales</taxon>
        <taxon>Devosiaceae</taxon>
        <taxon>Pelagibacterium</taxon>
    </lineage>
</organism>
<sequence length="227" mass="23896">MLVGASRLIITRGRLALVNRTRISHNTNATVGSILVMINRLFAALVLAIGLAAGPATAQTQQGGSLSDTYSSEEIMTAGHQFFGSVAQGLASLIERSFAEYGQPNGYILGQEGGGALFIGARYGDGTLYTRNAGTHQVFWQGPSLGLNIGADGSRVMMLVYNLPAVDSIYDRFPGVEGSIYAVGGLGMTALKQGDVYVVPISSGIGLRAGISVGYLNFTREPTWNPF</sequence>
<dbReference type="EMBL" id="FNCS01000003">
    <property type="protein sequence ID" value="SDG53989.1"/>
    <property type="molecule type" value="Genomic_DNA"/>
</dbReference>